<evidence type="ECO:0000313" key="3">
    <source>
        <dbReference type="Proteomes" id="UP000245783"/>
    </source>
</evidence>
<feature type="signal peptide" evidence="1">
    <location>
        <begin position="1"/>
        <end position="27"/>
    </location>
</feature>
<dbReference type="AlphaFoldDB" id="A0A316VTB5"/>
<dbReference type="EMBL" id="KZ819408">
    <property type="protein sequence ID" value="PWN40732.1"/>
    <property type="molecule type" value="Genomic_DNA"/>
</dbReference>
<gene>
    <name evidence="2" type="ORF">IE81DRAFT_204160</name>
</gene>
<sequence>MKMQTFTSTIAGVVFCSFLLASPQAQAAPLSGSATRLVARAPCHDLNPQSAVDDPIKQLKHWFKLETISHAVDIFFGTSMASFDPATSQRISMKADNGVTFPAITLSANPGSDSDPSLTGLNFGNMFGVTKLLKRQRFIPGHGKSTGGNGVNTYSVTVAQSECKDANGKPCDKRFGFNGLTQ</sequence>
<keyword evidence="3" id="KW-1185">Reference proteome</keyword>
<dbReference type="OrthoDB" id="10337819at2759"/>
<accession>A0A316VTB5</accession>
<feature type="chain" id="PRO_5016353384" evidence="1">
    <location>
        <begin position="28"/>
        <end position="182"/>
    </location>
</feature>
<protein>
    <submittedName>
        <fullName evidence="2">Uncharacterized protein</fullName>
    </submittedName>
</protein>
<name>A0A316VTB5_9BASI</name>
<dbReference type="Proteomes" id="UP000245783">
    <property type="component" value="Unassembled WGS sequence"/>
</dbReference>
<dbReference type="InParanoid" id="A0A316VTB5"/>
<reference evidence="2 3" key="1">
    <citation type="journal article" date="2018" name="Mol. Biol. Evol.">
        <title>Broad Genomic Sampling Reveals a Smut Pathogenic Ancestry of the Fungal Clade Ustilaginomycotina.</title>
        <authorList>
            <person name="Kijpornyongpan T."/>
            <person name="Mondo S.J."/>
            <person name="Barry K."/>
            <person name="Sandor L."/>
            <person name="Lee J."/>
            <person name="Lipzen A."/>
            <person name="Pangilinan J."/>
            <person name="LaButti K."/>
            <person name="Hainaut M."/>
            <person name="Henrissat B."/>
            <person name="Grigoriev I.V."/>
            <person name="Spatafora J.W."/>
            <person name="Aime M.C."/>
        </authorList>
    </citation>
    <scope>NUCLEOTIDE SEQUENCE [LARGE SCALE GENOMIC DNA]</scope>
    <source>
        <strain evidence="2 3">MCA 4658</strain>
    </source>
</reference>
<keyword evidence="1" id="KW-0732">Signal</keyword>
<evidence type="ECO:0000256" key="1">
    <source>
        <dbReference type="SAM" id="SignalP"/>
    </source>
</evidence>
<organism evidence="2 3">
    <name type="scientific">Ceraceosorus guamensis</name>
    <dbReference type="NCBI Taxonomy" id="1522189"/>
    <lineage>
        <taxon>Eukaryota</taxon>
        <taxon>Fungi</taxon>
        <taxon>Dikarya</taxon>
        <taxon>Basidiomycota</taxon>
        <taxon>Ustilaginomycotina</taxon>
        <taxon>Exobasidiomycetes</taxon>
        <taxon>Ceraceosorales</taxon>
        <taxon>Ceraceosoraceae</taxon>
        <taxon>Ceraceosorus</taxon>
    </lineage>
</organism>
<proteinExistence type="predicted"/>
<evidence type="ECO:0000313" key="2">
    <source>
        <dbReference type="EMBL" id="PWN40732.1"/>
    </source>
</evidence>
<dbReference type="RefSeq" id="XP_025367892.1">
    <property type="nucleotide sequence ID" value="XM_025510908.1"/>
</dbReference>
<dbReference type="GeneID" id="37032778"/>